<dbReference type="InterPro" id="IPR051918">
    <property type="entry name" value="STPP_CPPED1"/>
</dbReference>
<sequence>MKRKHILSIFLGTLLVAVAVVAGVWMLGRHGRVPQHKPLLLSRLVVRMHARHQALKAQRDSVKVVRVRPDTIIVGTLADAQGNGMPRVIVSDGFSCTLTDAMGHYRLRRNARARFVYYTVPDYCEVPVHSPSDRTACFYQSLVKGDSTYDFTLRRLPLGRERSYRLVVFGDPQVTTAMNPYYTGPNNNRGKKTDLQRFKDETLGDVNTLLAEWPATENVYALSMGDNVQYYGGYSPTLEREMREAMGSTRMTVFSVIGNHDQDGRQLYRQKWEDSWGPTDYSFDRGDEHFVCFNNVMFARKKGYFQPGELSDAQMEWLRQDLSLTDKRRKVVLCYHIPFTFGNGPHGGATPLAIATESGHYSSSRLTPILRLLEEFEGGFELFCGHTHFALNHEIHYQGRDLMEHCHAAACGNIWQSNINICGTPNGYYVYTFGGTTITDCYYKSVGWQRHKQMSLFRADTDFNGERYAVDWNLPTGQGVIVANIFNADSRWVVTAVEDSVATPMTRLSGKNQDAFATGYHHRYAEAMPYQFISKANGYLIMSHLYYYVPRRKDAEITVVAKDPYGHTYKASSIDAVTEPFYNYAHFLKRGR</sequence>
<gene>
    <name evidence="4" type="ORF">AAAT34_10620</name>
</gene>
<dbReference type="PANTHER" id="PTHR43143">
    <property type="entry name" value="METALLOPHOSPHOESTERASE, CALCINEURIN SUPERFAMILY"/>
    <property type="match status" value="1"/>
</dbReference>
<dbReference type="InterPro" id="IPR004843">
    <property type="entry name" value="Calcineurin-like_PHP"/>
</dbReference>
<feature type="domain" description="Calcineurin-like phosphoesterase C-terminal" evidence="2">
    <location>
        <begin position="404"/>
        <end position="569"/>
    </location>
</feature>
<evidence type="ECO:0000313" key="4">
    <source>
        <dbReference type="EMBL" id="MEQ2487489.1"/>
    </source>
</evidence>
<accession>A0ABV1FT15</accession>
<proteinExistence type="predicted"/>
<dbReference type="Gene3D" id="3.60.21.10">
    <property type="match status" value="1"/>
</dbReference>
<dbReference type="Proteomes" id="UP001487296">
    <property type="component" value="Unassembled WGS sequence"/>
</dbReference>
<dbReference type="InterPro" id="IPR032288">
    <property type="entry name" value="Metallophos_C"/>
</dbReference>
<dbReference type="RefSeq" id="WP_215760575.1">
    <property type="nucleotide sequence ID" value="NZ_JAHKBE010000053.1"/>
</dbReference>
<dbReference type="Pfam" id="PF16370">
    <property type="entry name" value="MetallophosC"/>
    <property type="match status" value="1"/>
</dbReference>
<dbReference type="SUPFAM" id="SSF56300">
    <property type="entry name" value="Metallo-dependent phosphatases"/>
    <property type="match status" value="1"/>
</dbReference>
<evidence type="ECO:0000313" key="5">
    <source>
        <dbReference type="Proteomes" id="UP001487296"/>
    </source>
</evidence>
<protein>
    <submittedName>
        <fullName evidence="4">Calcineurin-like phosphoesterase family protein</fullName>
    </submittedName>
</protein>
<dbReference type="InterPro" id="IPR029052">
    <property type="entry name" value="Metallo-depent_PP-like"/>
</dbReference>
<evidence type="ECO:0000259" key="2">
    <source>
        <dbReference type="Pfam" id="PF16370"/>
    </source>
</evidence>
<dbReference type="PANTHER" id="PTHR43143:SF1">
    <property type="entry name" value="SERINE_THREONINE-PROTEIN PHOSPHATASE CPPED1"/>
    <property type="match status" value="1"/>
</dbReference>
<name>A0ABV1FT15_9BACT</name>
<dbReference type="InterPro" id="IPR032285">
    <property type="entry name" value="Metallophos_N"/>
</dbReference>
<comment type="caution">
    <text evidence="4">The sequence shown here is derived from an EMBL/GenBank/DDBJ whole genome shotgun (WGS) entry which is preliminary data.</text>
</comment>
<evidence type="ECO:0000259" key="3">
    <source>
        <dbReference type="Pfam" id="PF16371"/>
    </source>
</evidence>
<dbReference type="EMBL" id="JBBNFP010000051">
    <property type="protein sequence ID" value="MEQ2487489.1"/>
    <property type="molecule type" value="Genomic_DNA"/>
</dbReference>
<organism evidence="4 5">
    <name type="scientific">Hallella faecis</name>
    <dbReference type="NCBI Taxonomy" id="2841596"/>
    <lineage>
        <taxon>Bacteria</taxon>
        <taxon>Pseudomonadati</taxon>
        <taxon>Bacteroidota</taxon>
        <taxon>Bacteroidia</taxon>
        <taxon>Bacteroidales</taxon>
        <taxon>Prevotellaceae</taxon>
        <taxon>Hallella</taxon>
    </lineage>
</organism>
<dbReference type="Pfam" id="PF16371">
    <property type="entry name" value="MetallophosN"/>
    <property type="match status" value="1"/>
</dbReference>
<evidence type="ECO:0000259" key="1">
    <source>
        <dbReference type="Pfam" id="PF00149"/>
    </source>
</evidence>
<dbReference type="Pfam" id="PF00149">
    <property type="entry name" value="Metallophos"/>
    <property type="match status" value="1"/>
</dbReference>
<keyword evidence="5" id="KW-1185">Reference proteome</keyword>
<reference evidence="4 5" key="1">
    <citation type="submission" date="2024-04" db="EMBL/GenBank/DDBJ databases">
        <title>Human intestinal bacterial collection.</title>
        <authorList>
            <person name="Pauvert C."/>
            <person name="Hitch T.C.A."/>
            <person name="Clavel T."/>
        </authorList>
    </citation>
    <scope>NUCLEOTIDE SEQUENCE [LARGE SCALE GENOMIC DNA]</scope>
    <source>
        <strain evidence="4 5">CLA-AA-H145</strain>
    </source>
</reference>
<feature type="domain" description="Calcineurin-like phosphoesterase N-terminal" evidence="3">
    <location>
        <begin position="80"/>
        <end position="153"/>
    </location>
</feature>
<feature type="domain" description="Calcineurin-like phosphoesterase" evidence="1">
    <location>
        <begin position="165"/>
        <end position="388"/>
    </location>
</feature>